<dbReference type="InterPro" id="IPR011852">
    <property type="entry name" value="TRAP_TAXI"/>
</dbReference>
<reference evidence="2 3" key="1">
    <citation type="submission" date="2020-02" db="EMBL/GenBank/DDBJ databases">
        <title>Genome sequence of the type strain DSM 27180 of Arthrobacter silviterrae.</title>
        <authorList>
            <person name="Gao J."/>
            <person name="Sun J."/>
        </authorList>
    </citation>
    <scope>NUCLEOTIDE SEQUENCE [LARGE SCALE GENOMIC DNA]</scope>
    <source>
        <strain evidence="2 3">DSM 27180</strain>
    </source>
</reference>
<proteinExistence type="predicted"/>
<dbReference type="Pfam" id="PF16868">
    <property type="entry name" value="NMT1_3"/>
    <property type="match status" value="1"/>
</dbReference>
<dbReference type="NCBIfam" id="TIGR02122">
    <property type="entry name" value="TRAP_TAXI"/>
    <property type="match status" value="1"/>
</dbReference>
<comment type="caution">
    <text evidence="2">The sequence shown here is derived from an EMBL/GenBank/DDBJ whole genome shotgun (WGS) entry which is preliminary data.</text>
</comment>
<dbReference type="SUPFAM" id="SSF53850">
    <property type="entry name" value="Periplasmic binding protein-like II"/>
    <property type="match status" value="1"/>
</dbReference>
<protein>
    <submittedName>
        <fullName evidence="2">TAXI family TRAP transporter solute-binding subunit</fullName>
    </submittedName>
</protein>
<dbReference type="PANTHER" id="PTHR42941:SF1">
    <property type="entry name" value="SLL1037 PROTEIN"/>
    <property type="match status" value="1"/>
</dbReference>
<dbReference type="PANTHER" id="PTHR42941">
    <property type="entry name" value="SLL1037 PROTEIN"/>
    <property type="match status" value="1"/>
</dbReference>
<dbReference type="Proteomes" id="UP000479226">
    <property type="component" value="Unassembled WGS sequence"/>
</dbReference>
<organism evidence="2 3">
    <name type="scientific">Arthrobacter silviterrae</name>
    <dbReference type="NCBI Taxonomy" id="2026658"/>
    <lineage>
        <taxon>Bacteria</taxon>
        <taxon>Bacillati</taxon>
        <taxon>Actinomycetota</taxon>
        <taxon>Actinomycetes</taxon>
        <taxon>Micrococcales</taxon>
        <taxon>Micrococcaceae</taxon>
        <taxon>Arthrobacter</taxon>
    </lineage>
</organism>
<gene>
    <name evidence="2" type="ORF">G6N77_19220</name>
</gene>
<evidence type="ECO:0000313" key="3">
    <source>
        <dbReference type="Proteomes" id="UP000479226"/>
    </source>
</evidence>
<dbReference type="Gene3D" id="3.40.190.10">
    <property type="entry name" value="Periplasmic binding protein-like II"/>
    <property type="match status" value="2"/>
</dbReference>
<feature type="region of interest" description="Disordered" evidence="1">
    <location>
        <begin position="16"/>
        <end position="77"/>
    </location>
</feature>
<accession>A0ABX0DIF1</accession>
<evidence type="ECO:0000313" key="2">
    <source>
        <dbReference type="EMBL" id="NGN85575.1"/>
    </source>
</evidence>
<dbReference type="EMBL" id="JAAKZI010000062">
    <property type="protein sequence ID" value="NGN85575.1"/>
    <property type="molecule type" value="Genomic_DNA"/>
</dbReference>
<sequence length="393" mass="40670">MGAEVVEQRAPVVEQRALRARRDPGNPAPVVEQRASVVEQRAPVVEQRALRARRDPSGRDPSGRDPSGRDPGIQPPTRRQLLSWAAGTALAGVALPALAACSAPAPLGKIVVAGGESGGFYLEFAGLLAAALQKYGVAKAAVALSTGGSADNFQRLLAGEATMGAVLADTAAQLMGANPGRVVALGKVYENYLHCIVRRDGGIRTLSDLAGRPVGTGAVGSGTTLTARRILSAAGLGPSSGHPIVERQLGLNDGLAALQDGSIDALLWSGGLPTAAITAANGNFGLRFIELSPVLPTLRSNYGEYYERVLIPANSYVGTPAVGTAGVANLLLCRADLDAETAKRTVRLLVNHARDLIPKSSQGIQFLSRETLISTGGLPLHPAAAEAYREMHG</sequence>
<keyword evidence="3" id="KW-1185">Reference proteome</keyword>
<name>A0ABX0DIF1_9MICC</name>
<evidence type="ECO:0000256" key="1">
    <source>
        <dbReference type="SAM" id="MobiDB-lite"/>
    </source>
</evidence>
<feature type="compositionally biased region" description="Basic and acidic residues" evidence="1">
    <location>
        <begin position="48"/>
        <end position="68"/>
    </location>
</feature>